<name>A0ABQ3D0U2_9RHOB</name>
<organism evidence="6 7">
    <name type="scientific">Paramylibacter ulvae</name>
    <dbReference type="NCBI Taxonomy" id="1651968"/>
    <lineage>
        <taxon>Bacteria</taxon>
        <taxon>Pseudomonadati</taxon>
        <taxon>Pseudomonadota</taxon>
        <taxon>Alphaproteobacteria</taxon>
        <taxon>Rhodobacterales</taxon>
        <taxon>Paracoccaceae</taxon>
        <taxon>Paramylibacter</taxon>
    </lineage>
</organism>
<dbReference type="Pfam" id="PF01758">
    <property type="entry name" value="SBF"/>
    <property type="match status" value="1"/>
</dbReference>
<feature type="transmembrane region" description="Helical" evidence="5">
    <location>
        <begin position="133"/>
        <end position="157"/>
    </location>
</feature>
<feature type="transmembrane region" description="Helical" evidence="5">
    <location>
        <begin position="169"/>
        <end position="190"/>
    </location>
</feature>
<keyword evidence="4 5" id="KW-0472">Membrane</keyword>
<accession>A0ABQ3D0U2</accession>
<feature type="transmembrane region" description="Helical" evidence="5">
    <location>
        <begin position="38"/>
        <end position="61"/>
    </location>
</feature>
<dbReference type="RefSeq" id="WP_189640405.1">
    <property type="nucleotide sequence ID" value="NZ_BMZF01000004.1"/>
</dbReference>
<evidence type="ECO:0000313" key="7">
    <source>
        <dbReference type="Proteomes" id="UP000634455"/>
    </source>
</evidence>
<evidence type="ECO:0000256" key="1">
    <source>
        <dbReference type="ARBA" id="ARBA00004141"/>
    </source>
</evidence>
<feature type="transmembrane region" description="Helical" evidence="5">
    <location>
        <begin position="67"/>
        <end position="86"/>
    </location>
</feature>
<comment type="caution">
    <text evidence="6">The sequence shown here is derived from an EMBL/GenBank/DDBJ whole genome shotgun (WGS) entry which is preliminary data.</text>
</comment>
<evidence type="ECO:0000256" key="3">
    <source>
        <dbReference type="ARBA" id="ARBA00022989"/>
    </source>
</evidence>
<keyword evidence="2 5" id="KW-0812">Transmembrane</keyword>
<feature type="transmembrane region" description="Helical" evidence="5">
    <location>
        <begin position="202"/>
        <end position="225"/>
    </location>
</feature>
<dbReference type="InterPro" id="IPR038770">
    <property type="entry name" value="Na+/solute_symporter_sf"/>
</dbReference>
<evidence type="ECO:0000256" key="5">
    <source>
        <dbReference type="SAM" id="Phobius"/>
    </source>
</evidence>
<feature type="transmembrane region" description="Helical" evidence="5">
    <location>
        <begin position="237"/>
        <end position="259"/>
    </location>
</feature>
<protein>
    <submittedName>
        <fullName evidence="6">Transporter</fullName>
    </submittedName>
</protein>
<gene>
    <name evidence="6" type="ORF">GCM10008927_18260</name>
</gene>
<proteinExistence type="predicted"/>
<dbReference type="PANTHER" id="PTHR10361:SF24">
    <property type="entry name" value="P3 PROTEIN"/>
    <property type="match status" value="1"/>
</dbReference>
<dbReference type="EMBL" id="BMZF01000004">
    <property type="protein sequence ID" value="GHA52871.1"/>
    <property type="molecule type" value="Genomic_DNA"/>
</dbReference>
<evidence type="ECO:0000256" key="2">
    <source>
        <dbReference type="ARBA" id="ARBA00022692"/>
    </source>
</evidence>
<keyword evidence="3 5" id="KW-1133">Transmembrane helix</keyword>
<dbReference type="PANTHER" id="PTHR10361">
    <property type="entry name" value="SODIUM-BILE ACID COTRANSPORTER"/>
    <property type="match status" value="1"/>
</dbReference>
<dbReference type="Proteomes" id="UP000634455">
    <property type="component" value="Unassembled WGS sequence"/>
</dbReference>
<feature type="transmembrane region" description="Helical" evidence="5">
    <location>
        <begin position="6"/>
        <end position="26"/>
    </location>
</feature>
<keyword evidence="7" id="KW-1185">Reference proteome</keyword>
<dbReference type="InterPro" id="IPR004710">
    <property type="entry name" value="Bilac:Na_transpt"/>
</dbReference>
<dbReference type="InterPro" id="IPR002657">
    <property type="entry name" value="BilAc:Na_symport/Acr3"/>
</dbReference>
<dbReference type="Gene3D" id="1.20.1530.20">
    <property type="match status" value="1"/>
</dbReference>
<comment type="subcellular location">
    <subcellularLocation>
        <location evidence="1">Membrane</location>
        <topology evidence="1">Multi-pass membrane protein</topology>
    </subcellularLocation>
</comment>
<evidence type="ECO:0000313" key="6">
    <source>
        <dbReference type="EMBL" id="GHA52871.1"/>
    </source>
</evidence>
<feature type="transmembrane region" description="Helical" evidence="5">
    <location>
        <begin position="265"/>
        <end position="282"/>
    </location>
</feature>
<feature type="transmembrane region" description="Helical" evidence="5">
    <location>
        <begin position="98"/>
        <end position="121"/>
    </location>
</feature>
<reference evidence="7" key="1">
    <citation type="journal article" date="2019" name="Int. J. Syst. Evol. Microbiol.">
        <title>The Global Catalogue of Microorganisms (GCM) 10K type strain sequencing project: providing services to taxonomists for standard genome sequencing and annotation.</title>
        <authorList>
            <consortium name="The Broad Institute Genomics Platform"/>
            <consortium name="The Broad Institute Genome Sequencing Center for Infectious Disease"/>
            <person name="Wu L."/>
            <person name="Ma J."/>
        </authorList>
    </citation>
    <scope>NUCLEOTIDE SEQUENCE [LARGE SCALE GENOMIC DNA]</scope>
    <source>
        <strain evidence="7">KCTC 32465</strain>
    </source>
</reference>
<evidence type="ECO:0000256" key="4">
    <source>
        <dbReference type="ARBA" id="ARBA00023136"/>
    </source>
</evidence>
<sequence length="285" mass="30071">MDILVNVFLPLSLAIIMLSLGVGLTLGDFKRVAERKWAFAIGAVFQVLLVPLCAFVAINIFGLTGELAAGVMLLSFCPGGSTSNIVTRLARGDVALSVSLTAVVSLLSIITVPIFIGWAVVHFMGENMPAVSVSSLAIAMFLITTLPVIIGMIIRKFAHNFAVRAEPILVKIASVLFGIIILAALASNWTLFKDNLPTLGPVLLTILIVMMFSGLAISALAGLTWGEQKTIAIEVGIQNGTLGITLAPLIVGVSTGIPALALPSAVYGILMYVVAFPFVLWIRNK</sequence>